<keyword evidence="1" id="KW-0489">Methyltransferase</keyword>
<accession>A0A0N4ZUS2</accession>
<proteinExistence type="predicted"/>
<keyword evidence="3" id="KW-0949">S-adenosyl-L-methionine</keyword>
<dbReference type="AlphaFoldDB" id="A0A0N4ZUS2"/>
<keyword evidence="7" id="KW-1185">Reference proteome</keyword>
<dbReference type="GO" id="GO:0005730">
    <property type="term" value="C:nucleolus"/>
    <property type="evidence" value="ECO:0007669"/>
    <property type="project" value="TreeGrafter"/>
</dbReference>
<feature type="domain" description="Methyltransferase" evidence="6">
    <location>
        <begin position="53"/>
        <end position="126"/>
    </location>
</feature>
<keyword evidence="2" id="KW-0808">Transferase</keyword>
<dbReference type="InterPro" id="IPR041698">
    <property type="entry name" value="Methyltransf_25"/>
</dbReference>
<dbReference type="WBParaSite" id="PTRK_0001233500.1">
    <property type="protein sequence ID" value="PTRK_0001233500.1"/>
    <property type="gene ID" value="PTRK_0001233500"/>
</dbReference>
<dbReference type="FunFam" id="3.40.50.150:FF:000216">
    <property type="entry name" value="S-adenosylmethionine-dependent methyltransferase, putative"/>
    <property type="match status" value="1"/>
</dbReference>
<evidence type="ECO:0000256" key="1">
    <source>
        <dbReference type="ARBA" id="ARBA00022603"/>
    </source>
</evidence>
<organism evidence="7 8">
    <name type="scientific">Parastrongyloides trichosuri</name>
    <name type="common">Possum-specific nematode worm</name>
    <dbReference type="NCBI Taxonomy" id="131310"/>
    <lineage>
        <taxon>Eukaryota</taxon>
        <taxon>Metazoa</taxon>
        <taxon>Ecdysozoa</taxon>
        <taxon>Nematoda</taxon>
        <taxon>Chromadorea</taxon>
        <taxon>Rhabditida</taxon>
        <taxon>Tylenchina</taxon>
        <taxon>Panagrolaimomorpha</taxon>
        <taxon>Strongyloidoidea</taxon>
        <taxon>Strongyloididae</taxon>
        <taxon>Parastrongyloides</taxon>
    </lineage>
</organism>
<dbReference type="Proteomes" id="UP000038045">
    <property type="component" value="Unplaced"/>
</dbReference>
<evidence type="ECO:0000256" key="3">
    <source>
        <dbReference type="ARBA" id="ARBA00022691"/>
    </source>
</evidence>
<dbReference type="Pfam" id="PF12589">
    <property type="entry name" value="WBS_methylT"/>
    <property type="match status" value="1"/>
</dbReference>
<sequence length="282" mass="31663">MSRPEYSGPADLYYNDKEARRYNGNSHIIEIQREMAQRAIDLLELPEGISGMILDIGCGSGISGEVITENGHDWIGIDISPHMLEIAVNDREVEGDLIQRDMGSGMPFKAGCFDGAISISAIQWLCHANSSDQNPRKRLVRFFQSLYGSMTRGSKAIFQYYPESDAQANLIKGAAVKAGFNGGTVIDFPDSQRRKKHYLVLSTGGNQVLPKALTEEVNSEDEVDQCDVLESRTFNLHGNRKRKAPKGSKEYINAKKERMRRQGKEVRPDSKYSGRKRRKVKF</sequence>
<feature type="domain" description="18S rRNA (guanine(1575)-N(7))-methyltransferase Bud23 C-terminal" evidence="5">
    <location>
        <begin position="202"/>
        <end position="278"/>
    </location>
</feature>
<feature type="region of interest" description="Disordered" evidence="4">
    <location>
        <begin position="237"/>
        <end position="282"/>
    </location>
</feature>
<evidence type="ECO:0000256" key="4">
    <source>
        <dbReference type="SAM" id="MobiDB-lite"/>
    </source>
</evidence>
<dbReference type="SUPFAM" id="SSF53335">
    <property type="entry name" value="S-adenosyl-L-methionine-dependent methyltransferases"/>
    <property type="match status" value="1"/>
</dbReference>
<dbReference type="PANTHER" id="PTHR12734">
    <property type="entry name" value="METHYLTRANSFERASE-RELATED"/>
    <property type="match status" value="1"/>
</dbReference>
<evidence type="ECO:0000313" key="8">
    <source>
        <dbReference type="WBParaSite" id="PTRK_0001233500.1"/>
    </source>
</evidence>
<dbReference type="GO" id="GO:0016435">
    <property type="term" value="F:rRNA (guanine) methyltransferase activity"/>
    <property type="evidence" value="ECO:0007669"/>
    <property type="project" value="InterPro"/>
</dbReference>
<dbReference type="InterPro" id="IPR039769">
    <property type="entry name" value="Bud23-like"/>
</dbReference>
<dbReference type="InterPro" id="IPR022238">
    <property type="entry name" value="Bud23_C"/>
</dbReference>
<protein>
    <submittedName>
        <fullName evidence="8">S-adenosyl-L-methionine-dependent methyltransferase</fullName>
    </submittedName>
</protein>
<dbReference type="Gene3D" id="3.40.50.150">
    <property type="entry name" value="Vaccinia Virus protein VP39"/>
    <property type="match status" value="1"/>
</dbReference>
<evidence type="ECO:0000256" key="2">
    <source>
        <dbReference type="ARBA" id="ARBA00022679"/>
    </source>
</evidence>
<dbReference type="STRING" id="131310.A0A0N4ZUS2"/>
<evidence type="ECO:0000259" key="6">
    <source>
        <dbReference type="Pfam" id="PF13649"/>
    </source>
</evidence>
<reference evidence="8" key="1">
    <citation type="submission" date="2017-02" db="UniProtKB">
        <authorList>
            <consortium name="WormBaseParasite"/>
        </authorList>
    </citation>
    <scope>IDENTIFICATION</scope>
</reference>
<feature type="compositionally biased region" description="Basic residues" evidence="4">
    <location>
        <begin position="273"/>
        <end position="282"/>
    </location>
</feature>
<dbReference type="InterPro" id="IPR029063">
    <property type="entry name" value="SAM-dependent_MTases_sf"/>
</dbReference>
<evidence type="ECO:0000259" key="5">
    <source>
        <dbReference type="Pfam" id="PF12589"/>
    </source>
</evidence>
<dbReference type="PANTHER" id="PTHR12734:SF0">
    <property type="entry name" value="18S RRNA (GUANINE-N(7))-METHYLTRANSFERASE-RELATED"/>
    <property type="match status" value="1"/>
</dbReference>
<dbReference type="Pfam" id="PF13649">
    <property type="entry name" value="Methyltransf_25"/>
    <property type="match status" value="1"/>
</dbReference>
<evidence type="ECO:0000313" key="7">
    <source>
        <dbReference type="Proteomes" id="UP000038045"/>
    </source>
</evidence>
<feature type="compositionally biased region" description="Basic and acidic residues" evidence="4">
    <location>
        <begin position="247"/>
        <end position="272"/>
    </location>
</feature>
<dbReference type="CDD" id="cd02440">
    <property type="entry name" value="AdoMet_MTases"/>
    <property type="match status" value="1"/>
</dbReference>
<name>A0A0N4ZUS2_PARTI</name>
<dbReference type="GO" id="GO:0070476">
    <property type="term" value="P:rRNA (guanine-N7)-methylation"/>
    <property type="evidence" value="ECO:0007669"/>
    <property type="project" value="InterPro"/>
</dbReference>